<feature type="transmembrane region" description="Helical" evidence="9">
    <location>
        <begin position="868"/>
        <end position="887"/>
    </location>
</feature>
<comment type="subcellular location">
    <subcellularLocation>
        <location evidence="1">Cell inner membrane</location>
        <topology evidence="1">Multi-pass membrane protein</topology>
    </subcellularLocation>
</comment>
<feature type="transmembrane region" description="Helical" evidence="9">
    <location>
        <begin position="337"/>
        <end position="356"/>
    </location>
</feature>
<dbReference type="NCBIfam" id="TIGR00915">
    <property type="entry name" value="2A0602"/>
    <property type="match status" value="1"/>
</dbReference>
<dbReference type="PANTHER" id="PTHR32063:SF9">
    <property type="entry name" value="SIMILAR TO MULTIDRUG RESISTANCE PROTEIN MEXB"/>
    <property type="match status" value="1"/>
</dbReference>
<keyword evidence="4" id="KW-1003">Cell membrane</keyword>
<dbReference type="SUPFAM" id="SSF82714">
    <property type="entry name" value="Multidrug efflux transporter AcrB TolC docking domain, DN and DC subdomains"/>
    <property type="match status" value="2"/>
</dbReference>
<dbReference type="GO" id="GO:0009636">
    <property type="term" value="P:response to toxic substance"/>
    <property type="evidence" value="ECO:0007669"/>
    <property type="project" value="UniProtKB-ARBA"/>
</dbReference>
<dbReference type="FunFam" id="3.30.70.1430:FF:000001">
    <property type="entry name" value="Efflux pump membrane transporter"/>
    <property type="match status" value="1"/>
</dbReference>
<dbReference type="InterPro" id="IPR004764">
    <property type="entry name" value="MdtF-like"/>
</dbReference>
<evidence type="ECO:0000256" key="8">
    <source>
        <dbReference type="ARBA" id="ARBA00023136"/>
    </source>
</evidence>
<feature type="transmembrane region" description="Helical" evidence="9">
    <location>
        <begin position="467"/>
        <end position="494"/>
    </location>
</feature>
<feature type="transmembrane region" description="Helical" evidence="9">
    <location>
        <begin position="12"/>
        <end position="33"/>
    </location>
</feature>
<evidence type="ECO:0000256" key="3">
    <source>
        <dbReference type="ARBA" id="ARBA00022448"/>
    </source>
</evidence>
<dbReference type="Gene3D" id="1.20.1640.10">
    <property type="entry name" value="Multidrug efflux transporter AcrB transmembrane domain"/>
    <property type="match status" value="2"/>
</dbReference>
<dbReference type="SUPFAM" id="SSF82693">
    <property type="entry name" value="Multidrug efflux transporter AcrB pore domain, PN1, PN2, PC1 and PC2 subdomains"/>
    <property type="match status" value="4"/>
</dbReference>
<keyword evidence="8 9" id="KW-0472">Membrane</keyword>
<reference evidence="10 11" key="1">
    <citation type="submission" date="2016-10" db="EMBL/GenBank/DDBJ databases">
        <authorList>
            <person name="de Groot N.N."/>
        </authorList>
    </citation>
    <scope>NUCLEOTIDE SEQUENCE [LARGE SCALE GENOMIC DNA]</scope>
    <source>
        <strain evidence="10 11">D31d</strain>
    </source>
</reference>
<feature type="transmembrane region" description="Helical" evidence="9">
    <location>
        <begin position="535"/>
        <end position="552"/>
    </location>
</feature>
<name>A0A1H4DN89_XYLRU</name>
<feature type="transmembrane region" description="Helical" evidence="9">
    <location>
        <begin position="389"/>
        <end position="413"/>
    </location>
</feature>
<evidence type="ECO:0000256" key="2">
    <source>
        <dbReference type="ARBA" id="ARBA00010942"/>
    </source>
</evidence>
<dbReference type="GO" id="GO:0005886">
    <property type="term" value="C:plasma membrane"/>
    <property type="evidence" value="ECO:0007669"/>
    <property type="project" value="UniProtKB-SubCell"/>
</dbReference>
<feature type="transmembrane region" description="Helical" evidence="9">
    <location>
        <begin position="997"/>
        <end position="1023"/>
    </location>
</feature>
<sequence length="1061" mass="116054">MSIRTFIDRPLLSMVISVIIVVLGAISLVSLPIEKYPDIAPPTINVWASYPGASAEAVQKSVVAPLEEAINGVENMTYMKSTADNGSGSITIFFKQGCNADMAAVNVQNRVTQAQAQLPSEVLKIGVTTEKQQPGMLRMLALVSPNGTYDENFLSNYFLNNLKPAILRIQGVGKVEVFGSPYALRIWLKPDVMARHKLVPADIQQVFQEQNVEASVGSLGANSDNVYQYTLRYTGRKNEISEYENLIISSKATGEELRLKDVADIELGQADYIYQGSVNGHPGVMGQVSQTAGSNATQINKNIDKLLEEVKQTLPKDIAILSFNNTNDFLFASMHEVIETLVIAILLVLVVVYFFLQNFRATLIPAVGIIVSLIGTFAFMQAAGFSINLLTLFALVLVIGTVVDDSIVVVEAVQQRFDAGYKSAHKAAVDAMHGLTAALFTTSLVFMVIFIPVSFLGGTTGVFYRQFGLTMAVSVGISFINAITMSPALCALVLKPTKDDDGSLASRVRKAYNATYHALMKRYTGIAMFFIRRKWIVTSCIVVASVLLAVLMKVTPTGFIPQEDTGSLIVSMQAPTGYTVERTKAIMDRNIQKLRQLPGMDAVGGVAGFSLMGGSGNNQAMIMIQLKNWDERGGAECSIDNITNMVNGVLWEEHEATSFAMAPGMIDGYGNGGDFEFSVQNRNGEDIKKFYDVTQNYVAKLMERPEIGEVFNSYKIDYPQYKMDLDVSRCKKMCVSPSAVLDVMSSYLGSNYVSNINKYNKVYQVTMQLRPEDRNRMESLDKIFVRSDAGEMQPVSQFITLTKEYRPQSIGAFNLFNSIDLSGNMATGASSGNAIRAIKEVAAKELPKGYSVEFSGVTREESETGSNILIIFAISILFVYLVMVALYESLFIPMAVILAVPFGLAGSFAFALLFGVENNIYLQVGLIMLVGLLCKTAILLTEYATQCRQAGMSLKQAAFFAAKVRMRPILMTSLTMIFGMLPLLVATGAGANGSRTIGVGVVGGMFFGTLALLCITPALFVIFQKIQERFKPITFVEPTDPMIIDELKLIEKNSEEKKQKV</sequence>
<evidence type="ECO:0000256" key="6">
    <source>
        <dbReference type="ARBA" id="ARBA00022692"/>
    </source>
</evidence>
<dbReference type="Proteomes" id="UP000182257">
    <property type="component" value="Unassembled WGS sequence"/>
</dbReference>
<dbReference type="PANTHER" id="PTHR32063">
    <property type="match status" value="1"/>
</dbReference>
<accession>A0A1H4DN89</accession>
<keyword evidence="3" id="KW-0813">Transport</keyword>
<evidence type="ECO:0000256" key="4">
    <source>
        <dbReference type="ARBA" id="ARBA00022475"/>
    </source>
</evidence>
<protein>
    <submittedName>
        <fullName evidence="10">Hydrophobic/amphiphilic exporter-1, HAE1 family</fullName>
    </submittedName>
</protein>
<evidence type="ECO:0000256" key="1">
    <source>
        <dbReference type="ARBA" id="ARBA00004429"/>
    </source>
</evidence>
<dbReference type="PRINTS" id="PR00702">
    <property type="entry name" value="ACRIFLAVINRP"/>
</dbReference>
<evidence type="ECO:0000256" key="9">
    <source>
        <dbReference type="SAM" id="Phobius"/>
    </source>
</evidence>
<dbReference type="GO" id="GO:0015562">
    <property type="term" value="F:efflux transmembrane transporter activity"/>
    <property type="evidence" value="ECO:0007669"/>
    <property type="project" value="InterPro"/>
</dbReference>
<dbReference type="Gene3D" id="3.30.70.1440">
    <property type="entry name" value="Multidrug efflux transporter AcrB pore domain"/>
    <property type="match status" value="1"/>
</dbReference>
<evidence type="ECO:0000313" key="10">
    <source>
        <dbReference type="EMBL" id="SEA73662.1"/>
    </source>
</evidence>
<dbReference type="EMBL" id="FNRF01000004">
    <property type="protein sequence ID" value="SEA73662.1"/>
    <property type="molecule type" value="Genomic_DNA"/>
</dbReference>
<proteinExistence type="inferred from homology"/>
<dbReference type="OrthoDB" id="9758940at2"/>
<gene>
    <name evidence="10" type="ORF">SAMN05216462_2404</name>
</gene>
<keyword evidence="5" id="KW-0997">Cell inner membrane</keyword>
<dbReference type="Gene3D" id="3.30.70.1320">
    <property type="entry name" value="Multidrug efflux transporter AcrB pore domain like"/>
    <property type="match status" value="1"/>
</dbReference>
<evidence type="ECO:0000313" key="11">
    <source>
        <dbReference type="Proteomes" id="UP000182257"/>
    </source>
</evidence>
<feature type="transmembrane region" description="Helical" evidence="9">
    <location>
        <begin position="920"/>
        <end position="940"/>
    </location>
</feature>
<dbReference type="GO" id="GO:0042910">
    <property type="term" value="F:xenobiotic transmembrane transporter activity"/>
    <property type="evidence" value="ECO:0007669"/>
    <property type="project" value="TreeGrafter"/>
</dbReference>
<dbReference type="RefSeq" id="WP_074761723.1">
    <property type="nucleotide sequence ID" value="NZ_FNRF01000004.1"/>
</dbReference>
<dbReference type="AlphaFoldDB" id="A0A1H4DN89"/>
<dbReference type="Gene3D" id="3.30.2090.10">
    <property type="entry name" value="Multidrug efflux transporter AcrB TolC docking domain, DN and DC subdomains"/>
    <property type="match status" value="2"/>
</dbReference>
<comment type="similarity">
    <text evidence="2">Belongs to the resistance-nodulation-cell division (RND) (TC 2.A.6) family.</text>
</comment>
<dbReference type="Gene3D" id="3.30.70.1430">
    <property type="entry name" value="Multidrug efflux transporter AcrB pore domain"/>
    <property type="match status" value="2"/>
</dbReference>
<evidence type="ECO:0000256" key="7">
    <source>
        <dbReference type="ARBA" id="ARBA00022989"/>
    </source>
</evidence>
<feature type="transmembrane region" description="Helical" evidence="9">
    <location>
        <begin position="969"/>
        <end position="991"/>
    </location>
</feature>
<dbReference type="SUPFAM" id="SSF82866">
    <property type="entry name" value="Multidrug efflux transporter AcrB transmembrane domain"/>
    <property type="match status" value="2"/>
</dbReference>
<feature type="transmembrane region" description="Helical" evidence="9">
    <location>
        <begin position="363"/>
        <end position="383"/>
    </location>
</feature>
<feature type="transmembrane region" description="Helical" evidence="9">
    <location>
        <begin position="894"/>
        <end position="914"/>
    </location>
</feature>
<dbReference type="InterPro" id="IPR027463">
    <property type="entry name" value="AcrB_DN_DC_subdom"/>
</dbReference>
<dbReference type="Pfam" id="PF00873">
    <property type="entry name" value="ACR_tran"/>
    <property type="match status" value="1"/>
</dbReference>
<evidence type="ECO:0000256" key="5">
    <source>
        <dbReference type="ARBA" id="ARBA00022519"/>
    </source>
</evidence>
<keyword evidence="6 9" id="KW-0812">Transmembrane</keyword>
<organism evidence="10 11">
    <name type="scientific">Xylanibacter ruminicola</name>
    <name type="common">Prevotella ruminicola</name>
    <dbReference type="NCBI Taxonomy" id="839"/>
    <lineage>
        <taxon>Bacteria</taxon>
        <taxon>Pseudomonadati</taxon>
        <taxon>Bacteroidota</taxon>
        <taxon>Bacteroidia</taxon>
        <taxon>Bacteroidales</taxon>
        <taxon>Prevotellaceae</taxon>
        <taxon>Xylanibacter</taxon>
    </lineage>
</organism>
<dbReference type="InterPro" id="IPR001036">
    <property type="entry name" value="Acrflvin-R"/>
</dbReference>
<keyword evidence="7 9" id="KW-1133">Transmembrane helix</keyword>
<feature type="transmembrane region" description="Helical" evidence="9">
    <location>
        <begin position="434"/>
        <end position="455"/>
    </location>
</feature>